<comment type="caution">
    <text evidence="8">The sequence shown here is derived from an EMBL/GenBank/DDBJ whole genome shotgun (WGS) entry which is preliminary data.</text>
</comment>
<keyword evidence="2" id="KW-0479">Metal-binding</keyword>
<dbReference type="SMART" id="SM00702">
    <property type="entry name" value="P4Hc"/>
    <property type="match status" value="1"/>
</dbReference>
<evidence type="ECO:0000256" key="5">
    <source>
        <dbReference type="ARBA" id="ARBA00023002"/>
    </source>
</evidence>
<keyword evidence="3" id="KW-0847">Vitamin C</keyword>
<dbReference type="Pfam" id="PF13640">
    <property type="entry name" value="2OG-FeII_Oxy_3"/>
    <property type="match status" value="1"/>
</dbReference>
<keyword evidence="4" id="KW-0223">Dioxygenase</keyword>
<keyword evidence="9" id="KW-1185">Reference proteome</keyword>
<evidence type="ECO:0000259" key="7">
    <source>
        <dbReference type="PROSITE" id="PS51471"/>
    </source>
</evidence>
<reference evidence="8 9" key="1">
    <citation type="submission" date="2024-09" db="EMBL/GenBank/DDBJ databases">
        <title>Floridaenema gen nov. (Aerosakkonemataceae, Aerosakkonematales ord. nov., Cyanobacteria) from benthic tropical and subtropical fresh waters, with the description of four new species.</title>
        <authorList>
            <person name="Moretto J.A."/>
            <person name="Berthold D.E."/>
            <person name="Lefler F.W."/>
            <person name="Huang I.-S."/>
            <person name="Laughinghouse H. IV."/>
        </authorList>
    </citation>
    <scope>NUCLEOTIDE SEQUENCE [LARGE SCALE GENOMIC DNA]</scope>
    <source>
        <strain evidence="8 9">BLCC-F46</strain>
    </source>
</reference>
<comment type="cofactor">
    <cofactor evidence="1">
        <name>L-ascorbate</name>
        <dbReference type="ChEBI" id="CHEBI:38290"/>
    </cofactor>
</comment>
<organism evidence="8 9">
    <name type="scientific">Floridaenema aerugineum BLCC-F46</name>
    <dbReference type="NCBI Taxonomy" id="3153654"/>
    <lineage>
        <taxon>Bacteria</taxon>
        <taxon>Bacillati</taxon>
        <taxon>Cyanobacteriota</taxon>
        <taxon>Cyanophyceae</taxon>
        <taxon>Oscillatoriophycideae</taxon>
        <taxon>Aerosakkonematales</taxon>
        <taxon>Aerosakkonemataceae</taxon>
        <taxon>Floridanema</taxon>
        <taxon>Floridanema aerugineum</taxon>
    </lineage>
</organism>
<evidence type="ECO:0000256" key="3">
    <source>
        <dbReference type="ARBA" id="ARBA00022896"/>
    </source>
</evidence>
<evidence type="ECO:0000256" key="4">
    <source>
        <dbReference type="ARBA" id="ARBA00022964"/>
    </source>
</evidence>
<dbReference type="InterPro" id="IPR005123">
    <property type="entry name" value="Oxoglu/Fe-dep_dioxygenase_dom"/>
</dbReference>
<protein>
    <submittedName>
        <fullName evidence="8">2OG-Fe(II) oxygenase</fullName>
    </submittedName>
</protein>
<dbReference type="InterPro" id="IPR006620">
    <property type="entry name" value="Pro_4_hyd_alph"/>
</dbReference>
<evidence type="ECO:0000256" key="6">
    <source>
        <dbReference type="ARBA" id="ARBA00023004"/>
    </source>
</evidence>
<feature type="domain" description="Fe2OG dioxygenase" evidence="7">
    <location>
        <begin position="91"/>
        <end position="202"/>
    </location>
</feature>
<accession>A0ABV4XCD8</accession>
<dbReference type="EMBL" id="JBHFNQ010000204">
    <property type="protein sequence ID" value="MFB2880455.1"/>
    <property type="molecule type" value="Genomic_DNA"/>
</dbReference>
<evidence type="ECO:0000313" key="9">
    <source>
        <dbReference type="Proteomes" id="UP001576774"/>
    </source>
</evidence>
<proteinExistence type="predicted"/>
<gene>
    <name evidence="8" type="ORF">ACE1CC_26705</name>
</gene>
<evidence type="ECO:0000256" key="1">
    <source>
        <dbReference type="ARBA" id="ARBA00001961"/>
    </source>
</evidence>
<name>A0ABV4XCD8_9CYAN</name>
<dbReference type="Proteomes" id="UP001576774">
    <property type="component" value="Unassembled WGS sequence"/>
</dbReference>
<dbReference type="RefSeq" id="WP_413273469.1">
    <property type="nucleotide sequence ID" value="NZ_JBHFNQ010000204.1"/>
</dbReference>
<dbReference type="PROSITE" id="PS51471">
    <property type="entry name" value="FE2OG_OXY"/>
    <property type="match status" value="1"/>
</dbReference>
<dbReference type="InterPro" id="IPR044862">
    <property type="entry name" value="Pro_4_hyd_alph_FE2OG_OXY"/>
</dbReference>
<sequence length="202" mass="23128">MPKADFFTSLGLFVVKDFFDLELCDKIRIESRDAVNNAASVLGKDGKYEVIEEIRKIKYSQVSEETINKVNSCLIAVKPKLEEHFKLELTDCETPQFLRYTKGDFYLPHSDSCNTDNAPQSVKNRQVSAVIFLSSESEELGEEYYGGGALTFYGLIKDPLWQKYGFSLNGEAGLLIAFRCEIWHEVEPIIFGERYTIVSWFF</sequence>
<keyword evidence="6" id="KW-0408">Iron</keyword>
<evidence type="ECO:0000256" key="2">
    <source>
        <dbReference type="ARBA" id="ARBA00022723"/>
    </source>
</evidence>
<dbReference type="Gene3D" id="2.60.120.620">
    <property type="entry name" value="q2cbj1_9rhob like domain"/>
    <property type="match status" value="1"/>
</dbReference>
<evidence type="ECO:0000313" key="8">
    <source>
        <dbReference type="EMBL" id="MFB2880455.1"/>
    </source>
</evidence>
<keyword evidence="5" id="KW-0560">Oxidoreductase</keyword>